<keyword evidence="1 3" id="KW-0808">Transferase</keyword>
<dbReference type="SUPFAM" id="SSF53335">
    <property type="entry name" value="S-adenosyl-L-methionine-dependent methyltransferases"/>
    <property type="match status" value="1"/>
</dbReference>
<evidence type="ECO:0000313" key="3">
    <source>
        <dbReference type="EMBL" id="MFC6066632.1"/>
    </source>
</evidence>
<reference evidence="4" key="1">
    <citation type="journal article" date="2019" name="Int. J. Syst. Evol. Microbiol.">
        <title>The Global Catalogue of Microorganisms (GCM) 10K type strain sequencing project: providing services to taxonomists for standard genome sequencing and annotation.</title>
        <authorList>
            <consortium name="The Broad Institute Genomics Platform"/>
            <consortium name="The Broad Institute Genome Sequencing Center for Infectious Disease"/>
            <person name="Wu L."/>
            <person name="Ma J."/>
        </authorList>
    </citation>
    <scope>NUCLEOTIDE SEQUENCE [LARGE SCALE GENOMIC DNA]</scope>
    <source>
        <strain evidence="4">CGMCC 1.15180</strain>
    </source>
</reference>
<dbReference type="Gene3D" id="3.40.50.150">
    <property type="entry name" value="Vaccinia Virus protein VP39"/>
    <property type="match status" value="1"/>
</dbReference>
<sequence length="289" mass="31679">MAEETQRPGAPGGERYVFDTGFAKEEERLSLGEALWDVGTTDRLAAVGVAPGWRCLEAGAGRGSVARWLADRAGPTGEVLATDLRVDRLKWLTDHAITVRQLDLVSDDPDDELPAAHFDLIHARLVLQHITDRQQAVDRLCRALRPGGRLVLEDTDTASLFSHPERADFLQEVKHAAYEVMCAAGYHPRCGLLNAELATRAGLVDVRAEGRSTVVRGGTEAARWYILWIEHLRPAMLARGSVTDDRIQQAVDSMADPSQRWLSQVMITVTGRRPATDADESTATAGVRP</sequence>
<gene>
    <name evidence="3" type="ORF">ACFP4F_29385</name>
</gene>
<dbReference type="GO" id="GO:0008168">
    <property type="term" value="F:methyltransferase activity"/>
    <property type="evidence" value="ECO:0007669"/>
    <property type="project" value="UniProtKB-KW"/>
</dbReference>
<dbReference type="EC" id="2.1.1.-" evidence="3"/>
<evidence type="ECO:0000256" key="1">
    <source>
        <dbReference type="ARBA" id="ARBA00022679"/>
    </source>
</evidence>
<protein>
    <submittedName>
        <fullName evidence="3">Class I SAM-dependent methyltransferase</fullName>
        <ecNumber evidence="3">2.1.1.-</ecNumber>
    </submittedName>
</protein>
<keyword evidence="3" id="KW-0489">Methyltransferase</keyword>
<accession>A0ABW1MT90</accession>
<dbReference type="InterPro" id="IPR029063">
    <property type="entry name" value="SAM-dependent_MTases_sf"/>
</dbReference>
<comment type="caution">
    <text evidence="3">The sequence shown here is derived from an EMBL/GenBank/DDBJ whole genome shotgun (WGS) entry which is preliminary data.</text>
</comment>
<dbReference type="RefSeq" id="WP_051862773.1">
    <property type="nucleotide sequence ID" value="NZ_JBHSPX010000008.1"/>
</dbReference>
<proteinExistence type="predicted"/>
<dbReference type="EMBL" id="JBHSPX010000008">
    <property type="protein sequence ID" value="MFC6066632.1"/>
    <property type="molecule type" value="Genomic_DNA"/>
</dbReference>
<dbReference type="PANTHER" id="PTHR43861">
    <property type="entry name" value="TRANS-ACONITATE 2-METHYLTRANSFERASE-RELATED"/>
    <property type="match status" value="1"/>
</dbReference>
<dbReference type="InterPro" id="IPR013216">
    <property type="entry name" value="Methyltransf_11"/>
</dbReference>
<dbReference type="Pfam" id="PF08241">
    <property type="entry name" value="Methyltransf_11"/>
    <property type="match status" value="1"/>
</dbReference>
<organism evidence="3 4">
    <name type="scientific">Streptomyces ochraceiscleroticus</name>
    <dbReference type="NCBI Taxonomy" id="47761"/>
    <lineage>
        <taxon>Bacteria</taxon>
        <taxon>Bacillati</taxon>
        <taxon>Actinomycetota</taxon>
        <taxon>Actinomycetes</taxon>
        <taxon>Kitasatosporales</taxon>
        <taxon>Streptomycetaceae</taxon>
        <taxon>Streptomyces</taxon>
    </lineage>
</organism>
<feature type="domain" description="Methyltransferase type 11" evidence="2">
    <location>
        <begin position="56"/>
        <end position="152"/>
    </location>
</feature>
<name>A0ABW1MT90_9ACTN</name>
<dbReference type="Proteomes" id="UP001596139">
    <property type="component" value="Unassembled WGS sequence"/>
</dbReference>
<dbReference type="CDD" id="cd02440">
    <property type="entry name" value="AdoMet_MTases"/>
    <property type="match status" value="1"/>
</dbReference>
<dbReference type="GO" id="GO:0032259">
    <property type="term" value="P:methylation"/>
    <property type="evidence" value="ECO:0007669"/>
    <property type="project" value="UniProtKB-KW"/>
</dbReference>
<dbReference type="PANTHER" id="PTHR43861:SF3">
    <property type="entry name" value="PUTATIVE (AFU_ORTHOLOGUE AFUA_2G14390)-RELATED"/>
    <property type="match status" value="1"/>
</dbReference>
<evidence type="ECO:0000259" key="2">
    <source>
        <dbReference type="Pfam" id="PF08241"/>
    </source>
</evidence>
<keyword evidence="4" id="KW-1185">Reference proteome</keyword>
<evidence type="ECO:0000313" key="4">
    <source>
        <dbReference type="Proteomes" id="UP001596139"/>
    </source>
</evidence>